<dbReference type="PANTHER" id="PTHR45846">
    <property type="entry name" value="TRNA-DIHYDROURIDINE(47) SYNTHASE [NAD(P)(+)]-LIKE"/>
    <property type="match status" value="1"/>
</dbReference>
<protein>
    <submittedName>
        <fullName evidence="8">tRNA-dihydrouridine synthase</fullName>
    </submittedName>
</protein>
<dbReference type="Gene3D" id="3.20.20.70">
    <property type="entry name" value="Aldolase class I"/>
    <property type="match status" value="1"/>
</dbReference>
<evidence type="ECO:0000256" key="5">
    <source>
        <dbReference type="ARBA" id="ARBA00022857"/>
    </source>
</evidence>
<dbReference type="PROSITE" id="PS01136">
    <property type="entry name" value="UPF0034"/>
    <property type="match status" value="1"/>
</dbReference>
<dbReference type="Proteomes" id="UP000612362">
    <property type="component" value="Unassembled WGS sequence"/>
</dbReference>
<name>A0A8J3HXY0_9CHLR</name>
<dbReference type="PANTHER" id="PTHR45846:SF1">
    <property type="entry name" value="TRNA-DIHYDROURIDINE(47) SYNTHASE [NAD(P)(+)]-LIKE"/>
    <property type="match status" value="1"/>
</dbReference>
<dbReference type="GO" id="GO:0050660">
    <property type="term" value="F:flavin adenine dinucleotide binding"/>
    <property type="evidence" value="ECO:0007669"/>
    <property type="project" value="InterPro"/>
</dbReference>
<dbReference type="SUPFAM" id="SSF51395">
    <property type="entry name" value="FMN-linked oxidoreductases"/>
    <property type="match status" value="1"/>
</dbReference>
<keyword evidence="3" id="KW-0288">FMN</keyword>
<evidence type="ECO:0000259" key="7">
    <source>
        <dbReference type="Pfam" id="PF01207"/>
    </source>
</evidence>
<dbReference type="Gene3D" id="1.10.1200.80">
    <property type="entry name" value="Putative flavin oxidoreducatase, domain 2"/>
    <property type="match status" value="1"/>
</dbReference>
<keyword evidence="5" id="KW-0521">NADP</keyword>
<reference evidence="8" key="1">
    <citation type="submission" date="2020-10" db="EMBL/GenBank/DDBJ databases">
        <title>Taxonomic study of unclassified bacteria belonging to the class Ktedonobacteria.</title>
        <authorList>
            <person name="Yabe S."/>
            <person name="Wang C.M."/>
            <person name="Zheng Y."/>
            <person name="Sakai Y."/>
            <person name="Cavaletti L."/>
            <person name="Monciardini P."/>
            <person name="Donadio S."/>
        </authorList>
    </citation>
    <scope>NUCLEOTIDE SEQUENCE</scope>
    <source>
        <strain evidence="8">SOSP1-1</strain>
    </source>
</reference>
<dbReference type="GO" id="GO:0003723">
    <property type="term" value="F:RNA binding"/>
    <property type="evidence" value="ECO:0007669"/>
    <property type="project" value="TreeGrafter"/>
</dbReference>
<dbReference type="GO" id="GO:0017150">
    <property type="term" value="F:tRNA dihydrouridine synthase activity"/>
    <property type="evidence" value="ECO:0007669"/>
    <property type="project" value="InterPro"/>
</dbReference>
<dbReference type="EMBL" id="BNJF01000001">
    <property type="protein sequence ID" value="GHO43140.1"/>
    <property type="molecule type" value="Genomic_DNA"/>
</dbReference>
<evidence type="ECO:0000256" key="6">
    <source>
        <dbReference type="ARBA" id="ARBA00023002"/>
    </source>
</evidence>
<accession>A0A8J3HXY0</accession>
<comment type="caution">
    <text evidence="8">The sequence shown here is derived from an EMBL/GenBank/DDBJ whole genome shotgun (WGS) entry which is preliminary data.</text>
</comment>
<evidence type="ECO:0000256" key="1">
    <source>
        <dbReference type="ARBA" id="ARBA00001917"/>
    </source>
</evidence>
<gene>
    <name evidence="8" type="ORF">KSX_13030</name>
</gene>
<evidence type="ECO:0000313" key="9">
    <source>
        <dbReference type="Proteomes" id="UP000612362"/>
    </source>
</evidence>
<dbReference type="AlphaFoldDB" id="A0A8J3HXY0"/>
<keyword evidence="9" id="KW-1185">Reference proteome</keyword>
<organism evidence="8 9">
    <name type="scientific">Ktedonospora formicarum</name>
    <dbReference type="NCBI Taxonomy" id="2778364"/>
    <lineage>
        <taxon>Bacteria</taxon>
        <taxon>Bacillati</taxon>
        <taxon>Chloroflexota</taxon>
        <taxon>Ktedonobacteria</taxon>
        <taxon>Ktedonobacterales</taxon>
        <taxon>Ktedonobacteraceae</taxon>
        <taxon>Ktedonospora</taxon>
    </lineage>
</organism>
<dbReference type="InterPro" id="IPR018517">
    <property type="entry name" value="tRNA_hU_synthase_CS"/>
</dbReference>
<evidence type="ECO:0000256" key="4">
    <source>
        <dbReference type="ARBA" id="ARBA00022694"/>
    </source>
</evidence>
<sequence>MKVTSFWNTIQKPIIALAPMDGVTDAPCRTMHGLYGKPDIVLTEFTNVEGLWRGSDRIFRDFLYTPAERPVVAQIFGCKPEYFYRAAHVVCELGFDGVDINMGCPASKVANKGGGAALIRVPDIAKAIIRATQDGVRDWANGQTLEELGMEPERIKHIRQMNLDREQIWGESLPSERRLLPVSVKTRLGYDSITITDWIKDLLEMDLANISLHGRTLAQHYKGEANWDAIAQAAEIVRQTDTLILGNGDIHTLYDAARRIRETGVHGVLIGRASFGNPWLFQNKPRLKDIINNGIEPTPENLPDVMPSREERLRMALEHARVHARLKGEEHFVELRKHMGWYLGHFPGAKQVRNELVRINSLADVEEIIAHAMEQPGEEQIPEPVVDDLHEELHDPELDLSCAS</sequence>
<dbReference type="CDD" id="cd02801">
    <property type="entry name" value="DUS_like_FMN"/>
    <property type="match status" value="1"/>
</dbReference>
<evidence type="ECO:0000313" key="8">
    <source>
        <dbReference type="EMBL" id="GHO43140.1"/>
    </source>
</evidence>
<evidence type="ECO:0000256" key="3">
    <source>
        <dbReference type="ARBA" id="ARBA00022643"/>
    </source>
</evidence>
<keyword evidence="6" id="KW-0560">Oxidoreductase</keyword>
<dbReference type="Pfam" id="PF01207">
    <property type="entry name" value="Dus"/>
    <property type="match status" value="2"/>
</dbReference>
<dbReference type="RefSeq" id="WP_220192627.1">
    <property type="nucleotide sequence ID" value="NZ_BNJF01000001.1"/>
</dbReference>
<dbReference type="InterPro" id="IPR035587">
    <property type="entry name" value="DUS-like_FMN-bd"/>
</dbReference>
<keyword evidence="2" id="KW-0285">Flavoprotein</keyword>
<proteinExistence type="predicted"/>
<feature type="domain" description="DUS-like FMN-binding" evidence="7">
    <location>
        <begin position="17"/>
        <end position="136"/>
    </location>
</feature>
<comment type="cofactor">
    <cofactor evidence="1">
        <name>FMN</name>
        <dbReference type="ChEBI" id="CHEBI:58210"/>
    </cofactor>
</comment>
<keyword evidence="4" id="KW-0819">tRNA processing</keyword>
<dbReference type="InterPro" id="IPR013785">
    <property type="entry name" value="Aldolase_TIM"/>
</dbReference>
<dbReference type="InterPro" id="IPR024036">
    <property type="entry name" value="tRNA-dHydroUridine_Synthase_C"/>
</dbReference>
<feature type="domain" description="DUS-like FMN-binding" evidence="7">
    <location>
        <begin position="180"/>
        <end position="369"/>
    </location>
</feature>
<evidence type="ECO:0000256" key="2">
    <source>
        <dbReference type="ARBA" id="ARBA00022630"/>
    </source>
</evidence>